<keyword evidence="1" id="KW-0812">Transmembrane</keyword>
<comment type="caution">
    <text evidence="2">The sequence shown here is derived from an EMBL/GenBank/DDBJ whole genome shotgun (WGS) entry which is preliminary data.</text>
</comment>
<proteinExistence type="predicted"/>
<gene>
    <name evidence="2" type="ORF">Voc01_038100</name>
</gene>
<organism evidence="2 3">
    <name type="scientific">Virgisporangium ochraceum</name>
    <dbReference type="NCBI Taxonomy" id="65505"/>
    <lineage>
        <taxon>Bacteria</taxon>
        <taxon>Bacillati</taxon>
        <taxon>Actinomycetota</taxon>
        <taxon>Actinomycetes</taxon>
        <taxon>Micromonosporales</taxon>
        <taxon>Micromonosporaceae</taxon>
        <taxon>Virgisporangium</taxon>
    </lineage>
</organism>
<evidence type="ECO:0000313" key="2">
    <source>
        <dbReference type="EMBL" id="GIJ68893.1"/>
    </source>
</evidence>
<protein>
    <submittedName>
        <fullName evidence="2">Uncharacterized protein</fullName>
    </submittedName>
</protein>
<dbReference type="EMBL" id="BOPH01000051">
    <property type="protein sequence ID" value="GIJ68893.1"/>
    <property type="molecule type" value="Genomic_DNA"/>
</dbReference>
<evidence type="ECO:0000313" key="3">
    <source>
        <dbReference type="Proteomes" id="UP000635606"/>
    </source>
</evidence>
<dbReference type="Proteomes" id="UP000635606">
    <property type="component" value="Unassembled WGS sequence"/>
</dbReference>
<evidence type="ECO:0000256" key="1">
    <source>
        <dbReference type="SAM" id="Phobius"/>
    </source>
</evidence>
<feature type="transmembrane region" description="Helical" evidence="1">
    <location>
        <begin position="15"/>
        <end position="35"/>
    </location>
</feature>
<accession>A0A8J4EBW2</accession>
<keyword evidence="3" id="KW-1185">Reference proteome</keyword>
<reference evidence="2" key="1">
    <citation type="submission" date="2021-01" db="EMBL/GenBank/DDBJ databases">
        <title>Whole genome shotgun sequence of Virgisporangium ochraceum NBRC 16418.</title>
        <authorList>
            <person name="Komaki H."/>
            <person name="Tamura T."/>
        </authorList>
    </citation>
    <scope>NUCLEOTIDE SEQUENCE</scope>
    <source>
        <strain evidence="2">NBRC 16418</strain>
    </source>
</reference>
<sequence>MQSQPLPVGRVRRRAWWVGVPAVVVAAVALAVFFASSTILDSVDGTGAAPAAARSSGPPLVTPEAYQQMLASADAALAVAFQQFAAAPGPAALDSTATALALAIDAETDRLAAVRAPEPAAGAHQLLVGALSRLQWEPAGVDIEGRVDGASCTGPAGAASVARTVPAGQVRAAAEQLKTVDARYVFGSFLPAQTEVQARRMGNGTYLKRASTNGSGLLKVNNNGPRDTAVSLVLVGETAPRLTVYVHANASFTARGITDGNYSVYTTAGVDWDPGMRVFSRDCTFTKFREPLNFKTNSSTYTEWTITLSPSETGNAPIEDVDAGSFPTG</sequence>
<keyword evidence="1" id="KW-1133">Transmembrane helix</keyword>
<name>A0A8J4EBW2_9ACTN</name>
<keyword evidence="1" id="KW-0472">Membrane</keyword>
<dbReference type="AlphaFoldDB" id="A0A8J4EBW2"/>